<proteinExistence type="predicted"/>
<dbReference type="InterPro" id="IPR050902">
    <property type="entry name" value="ABC_Transporter_SBP"/>
</dbReference>
<dbReference type="Gene3D" id="3.40.50.1980">
    <property type="entry name" value="Nitrogenase molybdenum iron protein domain"/>
    <property type="match status" value="2"/>
</dbReference>
<dbReference type="AlphaFoldDB" id="A0A6G5QKB8"/>
<dbReference type="Gene3D" id="1.20.58.2180">
    <property type="match status" value="1"/>
</dbReference>
<dbReference type="Proteomes" id="UP000502377">
    <property type="component" value="Chromosome"/>
</dbReference>
<dbReference type="EMBL" id="CP012543">
    <property type="protein sequence ID" value="QCD46110.1"/>
    <property type="molecule type" value="Genomic_DNA"/>
</dbReference>
<organism evidence="1 2">
    <name type="scientific">Campylobacter rectus</name>
    <name type="common">Wolinella recta</name>
    <dbReference type="NCBI Taxonomy" id="203"/>
    <lineage>
        <taxon>Bacteria</taxon>
        <taxon>Pseudomonadati</taxon>
        <taxon>Campylobacterota</taxon>
        <taxon>Epsilonproteobacteria</taxon>
        <taxon>Campylobacterales</taxon>
        <taxon>Campylobacteraceae</taxon>
        <taxon>Campylobacter</taxon>
    </lineage>
</organism>
<dbReference type="PANTHER" id="PTHR30535">
    <property type="entry name" value="VITAMIN B12-BINDING PROTEIN"/>
    <property type="match status" value="1"/>
</dbReference>
<accession>A0A6G5QKB8</accession>
<dbReference type="PROSITE" id="PS50983">
    <property type="entry name" value="FE_B12_PBP"/>
    <property type="match status" value="1"/>
</dbReference>
<dbReference type="PANTHER" id="PTHR30535:SF34">
    <property type="entry name" value="MOLYBDATE-BINDING PROTEIN MOLA"/>
    <property type="match status" value="1"/>
</dbReference>
<protein>
    <submittedName>
        <fullName evidence="1">ABC transporter, periplasmic substrate-binding protein</fullName>
    </submittedName>
</protein>
<dbReference type="SUPFAM" id="SSF53807">
    <property type="entry name" value="Helical backbone' metal receptor"/>
    <property type="match status" value="1"/>
</dbReference>
<dbReference type="KEGG" id="crx:CRECT_0415"/>
<reference evidence="1 2" key="1">
    <citation type="submission" date="2016-07" db="EMBL/GenBank/DDBJ databases">
        <title>Comparative genomics of the Campylobacter concisus group.</title>
        <authorList>
            <person name="Miller W.G."/>
            <person name="Yee E."/>
            <person name="Chapman M.H."/>
            <person name="Huynh S."/>
            <person name="Bono J.L."/>
            <person name="On S.L.W."/>
            <person name="StLeger J."/>
            <person name="Foster G."/>
            <person name="Parker C.T."/>
        </authorList>
    </citation>
    <scope>NUCLEOTIDE SEQUENCE [LARGE SCALE GENOMIC DNA]</scope>
    <source>
        <strain evidence="1 2">ATCC 33238</strain>
    </source>
</reference>
<dbReference type="RefSeq" id="WP_004320538.1">
    <property type="nucleotide sequence ID" value="NZ_CP012543.1"/>
</dbReference>
<gene>
    <name evidence="1" type="ORF">CRECT_0415</name>
</gene>
<dbReference type="Pfam" id="PF01497">
    <property type="entry name" value="Peripla_BP_2"/>
    <property type="match status" value="1"/>
</dbReference>
<sequence length="343" mass="37506">MFVRKNLALVAALFLAFCLNAAAGEPRTVKDMRGNVVELPEKVSKVASLWNANNQIILAIGEMDKVVAIEGNAKNKWFLKVYPRIAEIVSGRNSKTSVQIEELLKLAPDVVFSSDMQEQLEKNGFKVVNVRFRDFEGMRRSIELTAEVIGANAPKKAAELNGYIEKNIALLSAKTDKIAPESRPKVLHIADGKNLLKVDGTGTIVDMWIKLAGGVNAVQKDGFKMEMSAEELININPDIIIVGGADNQTAVEKIYAHPAYAGSKAVANKKVFGNPSGVFTWDRYGAEAALQILWAGTVIQPGLFTDIDVKAETKAFYKKFMNYELSDAEFGYILHGLGPDGSK</sequence>
<dbReference type="InterPro" id="IPR002491">
    <property type="entry name" value="ABC_transptr_periplasmic_BD"/>
</dbReference>
<evidence type="ECO:0000313" key="2">
    <source>
        <dbReference type="Proteomes" id="UP000502377"/>
    </source>
</evidence>
<name>A0A6G5QKB8_CAMRE</name>
<evidence type="ECO:0000313" key="1">
    <source>
        <dbReference type="EMBL" id="QCD46110.1"/>
    </source>
</evidence>